<keyword evidence="6" id="KW-0406">Ion transport</keyword>
<comment type="caution">
    <text evidence="10">The sequence shown here is derived from an EMBL/GenBank/DDBJ whole genome shotgun (WGS) entry which is preliminary data.</text>
</comment>
<evidence type="ECO:0000256" key="5">
    <source>
        <dbReference type="ARBA" id="ARBA00022989"/>
    </source>
</evidence>
<evidence type="ECO:0000256" key="9">
    <source>
        <dbReference type="SAM" id="Phobius"/>
    </source>
</evidence>
<keyword evidence="2" id="KW-0813">Transport</keyword>
<evidence type="ECO:0000256" key="1">
    <source>
        <dbReference type="ARBA" id="ARBA00004651"/>
    </source>
</evidence>
<evidence type="ECO:0000256" key="7">
    <source>
        <dbReference type="ARBA" id="ARBA00023136"/>
    </source>
</evidence>
<evidence type="ECO:0000256" key="3">
    <source>
        <dbReference type="ARBA" id="ARBA00022475"/>
    </source>
</evidence>
<proteinExistence type="inferred from homology"/>
<name>A0AAE3XTK1_9BACT</name>
<dbReference type="Pfam" id="PF25539">
    <property type="entry name" value="Bestrophin_2"/>
    <property type="match status" value="1"/>
</dbReference>
<keyword evidence="5 9" id="KW-1133">Transmembrane helix</keyword>
<dbReference type="EMBL" id="JAVDQD010000011">
    <property type="protein sequence ID" value="MDR6241739.1"/>
    <property type="molecule type" value="Genomic_DNA"/>
</dbReference>
<dbReference type="RefSeq" id="WP_309942786.1">
    <property type="nucleotide sequence ID" value="NZ_AP025309.1"/>
</dbReference>
<dbReference type="PANTHER" id="PTHR33281:SF19">
    <property type="entry name" value="VOLTAGE-DEPENDENT ANION CHANNEL-FORMING PROTEIN YNEE"/>
    <property type="match status" value="1"/>
</dbReference>
<evidence type="ECO:0000313" key="11">
    <source>
        <dbReference type="Proteomes" id="UP001185092"/>
    </source>
</evidence>
<reference evidence="10" key="1">
    <citation type="submission" date="2023-07" db="EMBL/GenBank/DDBJ databases">
        <title>Genomic Encyclopedia of Type Strains, Phase IV (KMG-IV): sequencing the most valuable type-strain genomes for metagenomic binning, comparative biology and taxonomic classification.</title>
        <authorList>
            <person name="Goeker M."/>
        </authorList>
    </citation>
    <scope>NUCLEOTIDE SEQUENCE</scope>
    <source>
        <strain evidence="10">DSM 26174</strain>
    </source>
</reference>
<feature type="transmembrane region" description="Helical" evidence="9">
    <location>
        <begin position="43"/>
        <end position="61"/>
    </location>
</feature>
<keyword evidence="11" id="KW-1185">Reference proteome</keyword>
<keyword evidence="7 9" id="KW-0472">Membrane</keyword>
<evidence type="ECO:0000256" key="4">
    <source>
        <dbReference type="ARBA" id="ARBA00022692"/>
    </source>
</evidence>
<dbReference type="Proteomes" id="UP001185092">
    <property type="component" value="Unassembled WGS sequence"/>
</dbReference>
<comment type="subcellular location">
    <subcellularLocation>
        <location evidence="1">Cell membrane</location>
        <topology evidence="1">Multi-pass membrane protein</topology>
    </subcellularLocation>
</comment>
<evidence type="ECO:0000256" key="2">
    <source>
        <dbReference type="ARBA" id="ARBA00022448"/>
    </source>
</evidence>
<comment type="similarity">
    <text evidence="8">Belongs to the anion channel-forming bestrophin (TC 1.A.46) family.</text>
</comment>
<evidence type="ECO:0000313" key="10">
    <source>
        <dbReference type="EMBL" id="MDR6241739.1"/>
    </source>
</evidence>
<dbReference type="PANTHER" id="PTHR33281">
    <property type="entry name" value="UPF0187 PROTEIN YNEE"/>
    <property type="match status" value="1"/>
</dbReference>
<accession>A0AAE3XTK1</accession>
<dbReference type="InterPro" id="IPR044669">
    <property type="entry name" value="YneE/VCCN1/2-like"/>
</dbReference>
<dbReference type="GO" id="GO:0005254">
    <property type="term" value="F:chloride channel activity"/>
    <property type="evidence" value="ECO:0007669"/>
    <property type="project" value="InterPro"/>
</dbReference>
<feature type="transmembrane region" description="Helical" evidence="9">
    <location>
        <begin position="257"/>
        <end position="276"/>
    </location>
</feature>
<dbReference type="GO" id="GO:0005886">
    <property type="term" value="C:plasma membrane"/>
    <property type="evidence" value="ECO:0007669"/>
    <property type="project" value="UniProtKB-SubCell"/>
</dbReference>
<feature type="transmembrane region" description="Helical" evidence="9">
    <location>
        <begin position="228"/>
        <end position="245"/>
    </location>
</feature>
<dbReference type="AlphaFoldDB" id="A0AAE3XTK1"/>
<evidence type="ECO:0000256" key="6">
    <source>
        <dbReference type="ARBA" id="ARBA00023065"/>
    </source>
</evidence>
<keyword evidence="3" id="KW-1003">Cell membrane</keyword>
<protein>
    <submittedName>
        <fullName evidence="10">Membrane protein</fullName>
    </submittedName>
</protein>
<organism evidence="10 11">
    <name type="scientific">Aureibacter tunicatorum</name>
    <dbReference type="NCBI Taxonomy" id="866807"/>
    <lineage>
        <taxon>Bacteria</taxon>
        <taxon>Pseudomonadati</taxon>
        <taxon>Bacteroidota</taxon>
        <taxon>Cytophagia</taxon>
        <taxon>Cytophagales</taxon>
        <taxon>Persicobacteraceae</taxon>
        <taxon>Aureibacter</taxon>
    </lineage>
</organism>
<gene>
    <name evidence="10" type="ORF">HNQ88_004826</name>
</gene>
<keyword evidence="4 9" id="KW-0812">Transmembrane</keyword>
<feature type="transmembrane region" description="Helical" evidence="9">
    <location>
        <begin position="20"/>
        <end position="37"/>
    </location>
</feature>
<sequence>MYTKRLYGFWFMVRRSYLPFLLGNLYGLFIYFLSYLFNLNLTVPWGPLSIIGIAVAFYLGFKNNSSYDRTWEARKIWGSIVNNSRTFGAGVISFVEGESQDEVRRELIYRHIAWITALRYQLRLSRRWEHTNERLNNLYRPTICEKYIKELDSELIQYISSDEIKSLEGKTNLASQILSIQSKRLQYLRNENYFEDFRHMELHRLILSFYADQGKSERIKNFPFPRQYASVAIWLTIVLCALMPFSLMDIMKDEGPWLLFLCPFFTGLIAWVFFLMEKIGDYSENPFEGTHNDVPITSISKTIEIDLREMLNDSEIPEPIEEIDGFLM</sequence>
<evidence type="ECO:0000256" key="8">
    <source>
        <dbReference type="ARBA" id="ARBA00034708"/>
    </source>
</evidence>